<keyword evidence="2" id="KW-1185">Reference proteome</keyword>
<name>A0AAN5IBD9_9BILA</name>
<comment type="caution">
    <text evidence="1">The sequence shown here is derived from an EMBL/GenBank/DDBJ whole genome shotgun (WGS) entry which is preliminary data.</text>
</comment>
<gene>
    <name evidence="1" type="ORF">PMAYCL1PPCAC_28649</name>
</gene>
<protein>
    <submittedName>
        <fullName evidence="1">Uncharacterized protein</fullName>
    </submittedName>
</protein>
<evidence type="ECO:0000313" key="2">
    <source>
        <dbReference type="Proteomes" id="UP001328107"/>
    </source>
</evidence>
<reference evidence="2" key="1">
    <citation type="submission" date="2022-10" db="EMBL/GenBank/DDBJ databases">
        <title>Genome assembly of Pristionchus species.</title>
        <authorList>
            <person name="Yoshida K."/>
            <person name="Sommer R.J."/>
        </authorList>
    </citation>
    <scope>NUCLEOTIDE SEQUENCE [LARGE SCALE GENOMIC DNA]</scope>
    <source>
        <strain evidence="2">RS5460</strain>
    </source>
</reference>
<proteinExistence type="predicted"/>
<accession>A0AAN5IBD9</accession>
<dbReference type="Proteomes" id="UP001328107">
    <property type="component" value="Unassembled WGS sequence"/>
</dbReference>
<feature type="non-terminal residue" evidence="1">
    <location>
        <position position="110"/>
    </location>
</feature>
<evidence type="ECO:0000313" key="1">
    <source>
        <dbReference type="EMBL" id="GMR58454.1"/>
    </source>
</evidence>
<organism evidence="1 2">
    <name type="scientific">Pristionchus mayeri</name>
    <dbReference type="NCBI Taxonomy" id="1317129"/>
    <lineage>
        <taxon>Eukaryota</taxon>
        <taxon>Metazoa</taxon>
        <taxon>Ecdysozoa</taxon>
        <taxon>Nematoda</taxon>
        <taxon>Chromadorea</taxon>
        <taxon>Rhabditida</taxon>
        <taxon>Rhabditina</taxon>
        <taxon>Diplogasteromorpha</taxon>
        <taxon>Diplogasteroidea</taxon>
        <taxon>Neodiplogasteridae</taxon>
        <taxon>Pristionchus</taxon>
    </lineage>
</organism>
<sequence>SVATHFEKAANTAAAYGKGLQNPEVIASYTVVQTRFVAAAAARRTFSASLDANQIKTLQAFKEDIKGARTAMKALDLRLHARESPLAKAKGKEGEAELAAALTAAQTEAA</sequence>
<dbReference type="EMBL" id="BTRK01000006">
    <property type="protein sequence ID" value="GMR58454.1"/>
    <property type="molecule type" value="Genomic_DNA"/>
</dbReference>
<feature type="non-terminal residue" evidence="1">
    <location>
        <position position="1"/>
    </location>
</feature>
<dbReference type="AlphaFoldDB" id="A0AAN5IBD9"/>